<evidence type="ECO:0000256" key="5">
    <source>
        <dbReference type="RuleBase" id="RU003651"/>
    </source>
</evidence>
<evidence type="ECO:0000259" key="6">
    <source>
        <dbReference type="SMART" id="SM00382"/>
    </source>
</evidence>
<dbReference type="EMBL" id="CP051461">
    <property type="protein sequence ID" value="QJC56597.1"/>
    <property type="molecule type" value="Genomic_DNA"/>
</dbReference>
<accession>A0A6H2HA01</accession>
<dbReference type="InterPro" id="IPR003593">
    <property type="entry name" value="AAA+_ATPase"/>
</dbReference>
<gene>
    <name evidence="9" type="primary">ftsH_1</name>
    <name evidence="9" type="ORF">HC248_01905</name>
</gene>
<dbReference type="InterPro" id="IPR027417">
    <property type="entry name" value="P-loop_NTPase"/>
</dbReference>
<dbReference type="FunFam" id="2.40.40.20:FF:000007">
    <property type="entry name" value="AAA family ATPase"/>
    <property type="match status" value="1"/>
</dbReference>
<dbReference type="Gene3D" id="2.40.40.20">
    <property type="match status" value="1"/>
</dbReference>
<dbReference type="PROSITE" id="PS00674">
    <property type="entry name" value="AAA"/>
    <property type="match status" value="2"/>
</dbReference>
<dbReference type="Gene3D" id="3.10.330.10">
    <property type="match status" value="1"/>
</dbReference>
<evidence type="ECO:0000259" key="8">
    <source>
        <dbReference type="SMART" id="SM01073"/>
    </source>
</evidence>
<evidence type="ECO:0000259" key="7">
    <source>
        <dbReference type="SMART" id="SM01072"/>
    </source>
</evidence>
<dbReference type="Pfam" id="PF00004">
    <property type="entry name" value="AAA"/>
    <property type="match status" value="2"/>
</dbReference>
<dbReference type="PANTHER" id="PTHR23077:SF171">
    <property type="entry name" value="NUCLEAR VALOSIN-CONTAINING PROTEIN-LIKE"/>
    <property type="match status" value="1"/>
</dbReference>
<dbReference type="Gene3D" id="1.10.8.60">
    <property type="match status" value="2"/>
</dbReference>
<dbReference type="SUPFAM" id="SSF52540">
    <property type="entry name" value="P-loop containing nucleoside triphosphate hydrolases"/>
    <property type="match status" value="2"/>
</dbReference>
<evidence type="ECO:0000256" key="3">
    <source>
        <dbReference type="ARBA" id="ARBA00022741"/>
    </source>
</evidence>
<feature type="domain" description="AAA+ ATPase" evidence="6">
    <location>
        <begin position="500"/>
        <end position="637"/>
    </location>
</feature>
<dbReference type="CDD" id="cd19511">
    <property type="entry name" value="RecA-like_CDC48_r2-like"/>
    <property type="match status" value="1"/>
</dbReference>
<keyword evidence="3 5" id="KW-0547">Nucleotide-binding</keyword>
<evidence type="ECO:0000313" key="10">
    <source>
        <dbReference type="Proteomes" id="UP000502041"/>
    </source>
</evidence>
<dbReference type="FunFam" id="1.10.8.60:FF:000057">
    <property type="entry name" value="AAA family ATPase, CDC48 subfamily"/>
    <property type="match status" value="1"/>
</dbReference>
<evidence type="ECO:0000256" key="2">
    <source>
        <dbReference type="ARBA" id="ARBA00022737"/>
    </source>
</evidence>
<dbReference type="InterPro" id="IPR004201">
    <property type="entry name" value="Cdc48_dom2"/>
</dbReference>
<keyword evidence="10" id="KW-1185">Reference proteome</keyword>
<keyword evidence="9" id="KW-0378">Hydrolase</keyword>
<dbReference type="Pfam" id="PF02359">
    <property type="entry name" value="CDC48_N"/>
    <property type="match status" value="1"/>
</dbReference>
<dbReference type="Gene3D" id="3.40.50.300">
    <property type="entry name" value="P-loop containing nucleotide triphosphate hydrolases"/>
    <property type="match status" value="2"/>
</dbReference>
<reference evidence="9 10" key="1">
    <citation type="submission" date="2020-04" db="EMBL/GenBank/DDBJ databases">
        <title>Complete genome of a Psychrophilic, Marine, Gas Vacuolate Bacterium Polaromonas vacuolata KCTC 22033T.</title>
        <authorList>
            <person name="Hwang K."/>
            <person name="Kim K.M."/>
        </authorList>
    </citation>
    <scope>NUCLEOTIDE SEQUENCE [LARGE SCALE GENOMIC DNA]</scope>
    <source>
        <strain evidence="9 10">KCTC 22033</strain>
    </source>
</reference>
<dbReference type="GO" id="GO:0006508">
    <property type="term" value="P:proteolysis"/>
    <property type="evidence" value="ECO:0007669"/>
    <property type="project" value="UniProtKB-KW"/>
</dbReference>
<comment type="similarity">
    <text evidence="1">Belongs to the AAA ATPase family. CDC48 subfamily.</text>
</comment>
<feature type="domain" description="AAA+ ATPase" evidence="6">
    <location>
        <begin position="225"/>
        <end position="363"/>
    </location>
</feature>
<dbReference type="FunFam" id="3.40.50.300:FF:000149">
    <property type="entry name" value="Nuclear valosin-containing protein-like"/>
    <property type="match status" value="1"/>
</dbReference>
<dbReference type="SUPFAM" id="SSF50692">
    <property type="entry name" value="ADC-like"/>
    <property type="match status" value="1"/>
</dbReference>
<dbReference type="SUPFAM" id="SSF54585">
    <property type="entry name" value="Cdc48 domain 2-like"/>
    <property type="match status" value="1"/>
</dbReference>
<dbReference type="InterPro" id="IPR050168">
    <property type="entry name" value="AAA_ATPase_domain"/>
</dbReference>
<dbReference type="InterPro" id="IPR009010">
    <property type="entry name" value="Asp_de-COase-like_dom_sf"/>
</dbReference>
<dbReference type="Pfam" id="PF17862">
    <property type="entry name" value="AAA_lid_3"/>
    <property type="match status" value="2"/>
</dbReference>
<keyword evidence="9" id="KW-0645">Protease</keyword>
<keyword evidence="2" id="KW-0677">Repeat</keyword>
<dbReference type="RefSeq" id="WP_168922278.1">
    <property type="nucleotide sequence ID" value="NZ_CP051461.1"/>
</dbReference>
<dbReference type="SMART" id="SM01073">
    <property type="entry name" value="CDC48_N"/>
    <property type="match status" value="1"/>
</dbReference>
<evidence type="ECO:0000256" key="1">
    <source>
        <dbReference type="ARBA" id="ARBA00009833"/>
    </source>
</evidence>
<sequence>MQKKTSEIKKPDEGALRLKVCEALGKDAGRALARMDPADIEALGAKIGDIVEVSGKRVTACRVMPAYKESRNGAKVQLDGLSRGNAGVALDEIVTLRKVATQLAQKLTLSPTDVVPGERDMKYIGSLLDGLPVIQGDRIRATLFGSRHTEFIVRETTPKGPVLIAPTTLLTVNKAPAGKEAEKAGRSRVSYEDIGGLGPVVQKIREMIELPLRHPQIFEKLGIQAPKGVLLHGSPGTGKTLVARAVANETDAYFISISGPEIIGKFYGESEAKLRSVFEEAEKHAPSIIFIDEIEAIAPKREELGGEKQVERRVVAQLLTLMDGLKSRGKVIVIAATNLPNLLDPALRRPGRFDREIVLPVPDRYGRLQILEIHSRGMPLAADVDMGEVARITHGFVGADLEALCREAAMTCLRRVLPEVDLAQSTLPYETLMQLEISKDDFLSALREVEPSALREVFVEVPTTTWDDVGGLEEVKTLLQEAIEWPQKYRELLEAADVKPPKGILLVGPPGCGKTLLAQAAASMSEMNFISIKGPALLSKYVGESESAVREVFRKAKQAAPCLVFFDEIDALVPQRSGGSSEHVSERVVGQFLTELDGVEKLTGVLILAATNRPDMIDPALLRPGRFDIKVVIPAPNAAERLAILKVHTKKKRLAKGFSIETLISRTDGLSGADLAAICQNAALNAVRERVHSGQKMEAAVLLQARHFEAALKSIHR</sequence>
<dbReference type="InterPro" id="IPR029067">
    <property type="entry name" value="CDC48_domain_2-like_sf"/>
</dbReference>
<dbReference type="SMART" id="SM00382">
    <property type="entry name" value="AAA"/>
    <property type="match status" value="2"/>
</dbReference>
<dbReference type="NCBIfam" id="TIGR01243">
    <property type="entry name" value="CDC48"/>
    <property type="match status" value="1"/>
</dbReference>
<dbReference type="InterPro" id="IPR003338">
    <property type="entry name" value="CDC4_N-term_subdom"/>
</dbReference>
<keyword evidence="4 5" id="KW-0067">ATP-binding</keyword>
<feature type="domain" description="CDC48 N-terminal subdomain" evidence="8">
    <location>
        <begin position="17"/>
        <end position="102"/>
    </location>
</feature>
<feature type="domain" description="CDC48" evidence="7">
    <location>
        <begin position="114"/>
        <end position="179"/>
    </location>
</feature>
<dbReference type="InterPro" id="IPR003960">
    <property type="entry name" value="ATPase_AAA_CS"/>
</dbReference>
<dbReference type="Pfam" id="PF02933">
    <property type="entry name" value="CDC48_2"/>
    <property type="match status" value="1"/>
</dbReference>
<dbReference type="InterPro" id="IPR041569">
    <property type="entry name" value="AAA_lid_3"/>
</dbReference>
<dbReference type="InterPro" id="IPR003959">
    <property type="entry name" value="ATPase_AAA_core"/>
</dbReference>
<proteinExistence type="inferred from homology"/>
<dbReference type="SMART" id="SM01072">
    <property type="entry name" value="CDC48_2"/>
    <property type="match status" value="1"/>
</dbReference>
<dbReference type="GO" id="GO:0016887">
    <property type="term" value="F:ATP hydrolysis activity"/>
    <property type="evidence" value="ECO:0007669"/>
    <property type="project" value="InterPro"/>
</dbReference>
<name>A0A6H2HA01_9BURK</name>
<dbReference type="KEGG" id="pvac:HC248_01905"/>
<dbReference type="GO" id="GO:0005737">
    <property type="term" value="C:cytoplasm"/>
    <property type="evidence" value="ECO:0007669"/>
    <property type="project" value="UniProtKB-ARBA"/>
</dbReference>
<dbReference type="AlphaFoldDB" id="A0A6H2HA01"/>
<dbReference type="Proteomes" id="UP000502041">
    <property type="component" value="Chromosome"/>
</dbReference>
<dbReference type="EC" id="3.4.24.-" evidence="9"/>
<dbReference type="GO" id="GO:0005524">
    <property type="term" value="F:ATP binding"/>
    <property type="evidence" value="ECO:0007669"/>
    <property type="project" value="UniProtKB-KW"/>
</dbReference>
<dbReference type="InterPro" id="IPR005938">
    <property type="entry name" value="AAA_ATPase_CDC48"/>
</dbReference>
<organism evidence="9 10">
    <name type="scientific">Polaromonas vacuolata</name>
    <dbReference type="NCBI Taxonomy" id="37448"/>
    <lineage>
        <taxon>Bacteria</taxon>
        <taxon>Pseudomonadati</taxon>
        <taxon>Pseudomonadota</taxon>
        <taxon>Betaproteobacteria</taxon>
        <taxon>Burkholderiales</taxon>
        <taxon>Comamonadaceae</taxon>
        <taxon>Polaromonas</taxon>
    </lineage>
</organism>
<evidence type="ECO:0000256" key="4">
    <source>
        <dbReference type="ARBA" id="ARBA00022840"/>
    </source>
</evidence>
<protein>
    <submittedName>
        <fullName evidence="9">ATP-dependent zinc metalloprotease FtsH</fullName>
        <ecNumber evidence="9">3.4.24.-</ecNumber>
    </submittedName>
</protein>
<dbReference type="PANTHER" id="PTHR23077">
    <property type="entry name" value="AAA-FAMILY ATPASE"/>
    <property type="match status" value="1"/>
</dbReference>
<evidence type="ECO:0000313" key="9">
    <source>
        <dbReference type="EMBL" id="QJC56597.1"/>
    </source>
</evidence>
<keyword evidence="9" id="KW-0482">Metalloprotease</keyword>
<dbReference type="GO" id="GO:0008237">
    <property type="term" value="F:metallopeptidase activity"/>
    <property type="evidence" value="ECO:0007669"/>
    <property type="project" value="UniProtKB-KW"/>
</dbReference>
<dbReference type="FunFam" id="3.40.50.300:FF:000012">
    <property type="entry name" value="Transitional endoplasmic reticulum ATPase"/>
    <property type="match status" value="1"/>
</dbReference>